<dbReference type="EMBL" id="UOFQ01000162">
    <property type="protein sequence ID" value="VAW89955.1"/>
    <property type="molecule type" value="Genomic_DNA"/>
</dbReference>
<keyword evidence="1" id="KW-1133">Transmembrane helix</keyword>
<evidence type="ECO:0000313" key="2">
    <source>
        <dbReference type="EMBL" id="VAW89955.1"/>
    </source>
</evidence>
<protein>
    <submittedName>
        <fullName evidence="2">Uncharacterized protein</fullName>
    </submittedName>
</protein>
<feature type="transmembrane region" description="Helical" evidence="1">
    <location>
        <begin position="21"/>
        <end position="40"/>
    </location>
</feature>
<dbReference type="AlphaFoldDB" id="A0A3B0Z979"/>
<reference evidence="2" key="1">
    <citation type="submission" date="2018-06" db="EMBL/GenBank/DDBJ databases">
        <authorList>
            <person name="Zhirakovskaya E."/>
        </authorList>
    </citation>
    <scope>NUCLEOTIDE SEQUENCE</scope>
</reference>
<proteinExistence type="predicted"/>
<keyword evidence="1" id="KW-0472">Membrane</keyword>
<keyword evidence="1" id="KW-0812">Transmembrane</keyword>
<name>A0A3B0Z979_9ZZZZ</name>
<sequence>MLYWAGQRRAEHKLPRYASTILVTGFVFLLILANVLNYYVNHRFESGGYIECDDPAEISRVSKGKSSIYHLNGC</sequence>
<gene>
    <name evidence="2" type="ORF">MNBD_GAMMA17-2048</name>
</gene>
<accession>A0A3B0Z979</accession>
<evidence type="ECO:0000256" key="1">
    <source>
        <dbReference type="SAM" id="Phobius"/>
    </source>
</evidence>
<organism evidence="2">
    <name type="scientific">hydrothermal vent metagenome</name>
    <dbReference type="NCBI Taxonomy" id="652676"/>
    <lineage>
        <taxon>unclassified sequences</taxon>
        <taxon>metagenomes</taxon>
        <taxon>ecological metagenomes</taxon>
    </lineage>
</organism>